<dbReference type="InterPro" id="IPR036774">
    <property type="entry name" value="ERV/ALR_sulphydryl_oxid_sf"/>
</dbReference>
<keyword evidence="2" id="KW-0472">Membrane</keyword>
<keyword evidence="2" id="KW-1133">Transmembrane helix</keyword>
<dbReference type="Gene3D" id="1.20.120.310">
    <property type="entry name" value="ERV/ALR sulfhydryl oxidase domain"/>
    <property type="match status" value="1"/>
</dbReference>
<dbReference type="CDD" id="cd02961">
    <property type="entry name" value="PDI_a_family"/>
    <property type="match status" value="1"/>
</dbReference>
<organism evidence="4 5">
    <name type="scientific">Discostella pseudostelligera</name>
    <dbReference type="NCBI Taxonomy" id="259834"/>
    <lineage>
        <taxon>Eukaryota</taxon>
        <taxon>Sar</taxon>
        <taxon>Stramenopiles</taxon>
        <taxon>Ochrophyta</taxon>
        <taxon>Bacillariophyta</taxon>
        <taxon>Coscinodiscophyceae</taxon>
        <taxon>Thalassiosirophycidae</taxon>
        <taxon>Stephanodiscales</taxon>
        <taxon>Stephanodiscaceae</taxon>
        <taxon>Discostella</taxon>
    </lineage>
</organism>
<evidence type="ECO:0000256" key="2">
    <source>
        <dbReference type="SAM" id="Phobius"/>
    </source>
</evidence>
<feature type="compositionally biased region" description="Basic residues" evidence="1">
    <location>
        <begin position="1"/>
        <end position="20"/>
    </location>
</feature>
<keyword evidence="2" id="KW-0812">Transmembrane</keyword>
<accession>A0ABD3MIQ8</accession>
<evidence type="ECO:0000313" key="5">
    <source>
        <dbReference type="Proteomes" id="UP001530293"/>
    </source>
</evidence>
<gene>
    <name evidence="4" type="ORF">ACHAWU_002148</name>
</gene>
<dbReference type="EMBL" id="JALLBG020000143">
    <property type="protein sequence ID" value="KAL3762052.1"/>
    <property type="molecule type" value="Genomic_DNA"/>
</dbReference>
<dbReference type="AlphaFoldDB" id="A0ABD3MIQ8"/>
<evidence type="ECO:0000256" key="1">
    <source>
        <dbReference type="SAM" id="MobiDB-lite"/>
    </source>
</evidence>
<feature type="region of interest" description="Disordered" evidence="1">
    <location>
        <begin position="1"/>
        <end position="23"/>
    </location>
</feature>
<dbReference type="InterPro" id="IPR036249">
    <property type="entry name" value="Thioredoxin-like_sf"/>
</dbReference>
<evidence type="ECO:0000313" key="4">
    <source>
        <dbReference type="EMBL" id="KAL3762052.1"/>
    </source>
</evidence>
<evidence type="ECO:0000259" key="3">
    <source>
        <dbReference type="Pfam" id="PF00085"/>
    </source>
</evidence>
<reference evidence="4 5" key="1">
    <citation type="submission" date="2024-10" db="EMBL/GenBank/DDBJ databases">
        <title>Updated reference genomes for cyclostephanoid diatoms.</title>
        <authorList>
            <person name="Roberts W.R."/>
            <person name="Alverson A.J."/>
        </authorList>
    </citation>
    <scope>NUCLEOTIDE SEQUENCE [LARGE SCALE GENOMIC DNA]</scope>
    <source>
        <strain evidence="4 5">AJA232-27</strain>
    </source>
</reference>
<comment type="caution">
    <text evidence="4">The sequence shown here is derived from an EMBL/GenBank/DDBJ whole genome shotgun (WGS) entry which is preliminary data.</text>
</comment>
<dbReference type="InterPro" id="IPR013766">
    <property type="entry name" value="Thioredoxin_domain"/>
</dbReference>
<protein>
    <recommendedName>
        <fullName evidence="3">Thioredoxin domain-containing protein</fullName>
    </recommendedName>
</protein>
<keyword evidence="5" id="KW-1185">Reference proteome</keyword>
<feature type="region of interest" description="Disordered" evidence="1">
    <location>
        <begin position="578"/>
        <end position="599"/>
    </location>
</feature>
<dbReference type="Proteomes" id="UP001530293">
    <property type="component" value="Unassembled WGS sequence"/>
</dbReference>
<name>A0ABD3MIQ8_9STRA</name>
<dbReference type="Gene3D" id="3.40.30.10">
    <property type="entry name" value="Glutaredoxin"/>
    <property type="match status" value="1"/>
</dbReference>
<dbReference type="PANTHER" id="PTHR22897:SF8">
    <property type="entry name" value="SULFHYDRYL OXIDASE"/>
    <property type="match status" value="1"/>
</dbReference>
<proteinExistence type="predicted"/>
<feature type="domain" description="Thioredoxin" evidence="3">
    <location>
        <begin position="71"/>
        <end position="141"/>
    </location>
</feature>
<sequence length="629" mass="72383">MQTQRSRHKKKKTTRRKGRVVSKVASDTYKPPVNYLYDSKQSYPIIEYSPSDEELESATLTPSFVLEVTWPRIIQFYHPYSPRCRSFQPTFVNVARGMKRRSSRMPIEFYTVNCAIYRELCELGFNVRDVPTIIGLKSGKIEGITMSLPGSIEGLSDSTKEFFNDVELKMEYVAFTMGFQLDPVKEANSFASRDMQKGIDSSNANDRHNKSLFKSTIRQADDVFNDAMSSLFTAIISRLSTGTALPSDAFNTLAEFLDLVRWACPPETEIHNFAEDIKVDYDQSIASKEAFLKVVRRHTSHGIDFTWSSRCTGKANGGFICGLWSLLHILTVGVAERHSFVLGDTESVSVIHAGQVIRSFIEQFLLDCDSCRDPWIELFDENCSGMYDMDYSTSGNPVDERIDDEWRFLALCVWKMHKGYRKMDSSASLWPSQTDCPKCWQSMPGDNGLLHNMDSTNRNELYNILKETYWQGGSHNNRLVVLNKLSKAKRALSMKRIRARMLTHHWSTSLLILNLFVACYMIRIFRPRWNSTVLIMWCKMFQCGRRVMNSSKRRKKQADQSIMNEPFLHSDQRDALPACAPSSESRYRQSMRRHDDVGPKYMTTSRRNFQLSSSCAKNKTKYINFKGNF</sequence>
<dbReference type="PANTHER" id="PTHR22897">
    <property type="entry name" value="QUIESCIN Q6-RELATED SULFHYDRYL OXIDASE"/>
    <property type="match status" value="1"/>
</dbReference>
<feature type="transmembrane region" description="Helical" evidence="2">
    <location>
        <begin position="502"/>
        <end position="523"/>
    </location>
</feature>
<dbReference type="Pfam" id="PF00085">
    <property type="entry name" value="Thioredoxin"/>
    <property type="match status" value="1"/>
</dbReference>
<dbReference type="InterPro" id="IPR039798">
    <property type="entry name" value="Sulfhydryl_oxidase"/>
</dbReference>
<dbReference type="SUPFAM" id="SSF52833">
    <property type="entry name" value="Thioredoxin-like"/>
    <property type="match status" value="1"/>
</dbReference>